<keyword evidence="4" id="KW-1185">Reference proteome</keyword>
<dbReference type="GO" id="GO:0016020">
    <property type="term" value="C:membrane"/>
    <property type="evidence" value="ECO:0007669"/>
    <property type="project" value="TreeGrafter"/>
</dbReference>
<dbReference type="Proteomes" id="UP000693970">
    <property type="component" value="Unassembled WGS sequence"/>
</dbReference>
<comment type="caution">
    <text evidence="3">The sequence shown here is derived from an EMBL/GenBank/DDBJ whole genome shotgun (WGS) entry which is preliminary data.</text>
</comment>
<reference evidence="3" key="2">
    <citation type="submission" date="2021-04" db="EMBL/GenBank/DDBJ databases">
        <authorList>
            <person name="Podell S."/>
        </authorList>
    </citation>
    <scope>NUCLEOTIDE SEQUENCE</scope>
    <source>
        <strain evidence="3">Hildebrandi</strain>
    </source>
</reference>
<dbReference type="PANTHER" id="PTHR13146">
    <property type="match status" value="1"/>
</dbReference>
<gene>
    <name evidence="3" type="ORF">IV203_033317</name>
</gene>
<feature type="region of interest" description="Disordered" evidence="1">
    <location>
        <begin position="148"/>
        <end position="167"/>
    </location>
</feature>
<feature type="compositionally biased region" description="Low complexity" evidence="1">
    <location>
        <begin position="91"/>
        <end position="102"/>
    </location>
</feature>
<feature type="transmembrane region" description="Helical" evidence="2">
    <location>
        <begin position="36"/>
        <end position="56"/>
    </location>
</feature>
<feature type="transmembrane region" description="Helical" evidence="2">
    <location>
        <begin position="358"/>
        <end position="380"/>
    </location>
</feature>
<dbReference type="AlphaFoldDB" id="A0A9K3KM10"/>
<protein>
    <recommendedName>
        <fullName evidence="5">EamA domain-containing protein</fullName>
    </recommendedName>
</protein>
<sequence>MYSLRTSSILLGMIVTGTIRTVGVKLLYQIGFDHPIFITLLYLIGQTLSLLVHCYSRFCFLVPVSKDYYQPVMTGQCQEDDTIITDTTTDTTTTDTTTTDTTSIKEPIIRDNTNEDYWEDDRQTKRPSIEGSTSDSFLTPLELEKEYTHNNNVNGNDNDNPPSTHRRPSILLQRQGSQTGLSEESHRAVRWVHTIPWQVQPLIPGIFNLLNAMSKWAAFQYQAASVVEMLMAGLELILSTVVARIVRKRTISKHRWMGVFIVAIGLLIVEIASRTKDKDDDDDDTVIIDIDDEETETETETTIDTNDALSQQQQNQYQQYQYQHDYIVGTLLIIAQCVTAVLQDMAEELFLQESQFPPMLLLGMEGLIGLLLGIPIYVLWRFWILPVSSSSSSTAINNNNNNYSVSSLSTVSSPSSFQQQQQQQPTSGWEFFYLAFLTLIFTATGICNILTTNATSSMTRNMWKNCRTFTVWMVGLILYHHAVVGNHDLGEPWTMPHSLIILAGFSIMICGIYVYYKNNNSNNNNHP</sequence>
<feature type="transmembrane region" description="Helical" evidence="2">
    <location>
        <begin position="466"/>
        <end position="483"/>
    </location>
</feature>
<proteinExistence type="predicted"/>
<feature type="transmembrane region" description="Helical" evidence="2">
    <location>
        <begin position="431"/>
        <end position="454"/>
    </location>
</feature>
<keyword evidence="2" id="KW-0812">Transmembrane</keyword>
<dbReference type="EMBL" id="JAGRRH010000022">
    <property type="protein sequence ID" value="KAG7345786.1"/>
    <property type="molecule type" value="Genomic_DNA"/>
</dbReference>
<feature type="compositionally biased region" description="Low complexity" evidence="1">
    <location>
        <begin position="150"/>
        <end position="160"/>
    </location>
</feature>
<name>A0A9K3KM10_9STRA</name>
<keyword evidence="2" id="KW-1133">Transmembrane helix</keyword>
<feature type="transmembrane region" description="Helical" evidence="2">
    <location>
        <begin position="9"/>
        <end position="30"/>
    </location>
</feature>
<organism evidence="3 4">
    <name type="scientific">Nitzschia inconspicua</name>
    <dbReference type="NCBI Taxonomy" id="303405"/>
    <lineage>
        <taxon>Eukaryota</taxon>
        <taxon>Sar</taxon>
        <taxon>Stramenopiles</taxon>
        <taxon>Ochrophyta</taxon>
        <taxon>Bacillariophyta</taxon>
        <taxon>Bacillariophyceae</taxon>
        <taxon>Bacillariophycidae</taxon>
        <taxon>Bacillariales</taxon>
        <taxon>Bacillariaceae</taxon>
        <taxon>Nitzschia</taxon>
    </lineage>
</organism>
<keyword evidence="2" id="KW-0472">Membrane</keyword>
<evidence type="ECO:0000313" key="3">
    <source>
        <dbReference type="EMBL" id="KAG7345786.1"/>
    </source>
</evidence>
<accession>A0A9K3KM10</accession>
<reference evidence="3" key="1">
    <citation type="journal article" date="2021" name="Sci. Rep.">
        <title>Diploid genomic architecture of Nitzschia inconspicua, an elite biomass production diatom.</title>
        <authorList>
            <person name="Oliver A."/>
            <person name="Podell S."/>
            <person name="Pinowska A."/>
            <person name="Traller J.C."/>
            <person name="Smith S.R."/>
            <person name="McClure R."/>
            <person name="Beliaev A."/>
            <person name="Bohutskyi P."/>
            <person name="Hill E.A."/>
            <person name="Rabines A."/>
            <person name="Zheng H."/>
            <person name="Allen L.Z."/>
            <person name="Kuo A."/>
            <person name="Grigoriev I.V."/>
            <person name="Allen A.E."/>
            <person name="Hazlebeck D."/>
            <person name="Allen E.E."/>
        </authorList>
    </citation>
    <scope>NUCLEOTIDE SEQUENCE</scope>
    <source>
        <strain evidence="3">Hildebrandi</strain>
    </source>
</reference>
<evidence type="ECO:0000256" key="1">
    <source>
        <dbReference type="SAM" id="MobiDB-lite"/>
    </source>
</evidence>
<evidence type="ECO:0008006" key="5">
    <source>
        <dbReference type="Google" id="ProtNLM"/>
    </source>
</evidence>
<dbReference type="OrthoDB" id="29773at2759"/>
<evidence type="ECO:0000313" key="4">
    <source>
        <dbReference type="Proteomes" id="UP000693970"/>
    </source>
</evidence>
<evidence type="ECO:0000256" key="2">
    <source>
        <dbReference type="SAM" id="Phobius"/>
    </source>
</evidence>
<feature type="transmembrane region" description="Helical" evidence="2">
    <location>
        <begin position="256"/>
        <end position="273"/>
    </location>
</feature>
<feature type="transmembrane region" description="Helical" evidence="2">
    <location>
        <begin position="495"/>
        <end position="516"/>
    </location>
</feature>
<feature type="region of interest" description="Disordered" evidence="1">
    <location>
        <begin position="91"/>
        <end position="135"/>
    </location>
</feature>